<evidence type="ECO:0000313" key="1">
    <source>
        <dbReference type="Proteomes" id="UP000887576"/>
    </source>
</evidence>
<proteinExistence type="predicted"/>
<protein>
    <submittedName>
        <fullName evidence="2">Uncharacterized protein</fullName>
    </submittedName>
</protein>
<evidence type="ECO:0000313" key="2">
    <source>
        <dbReference type="WBParaSite" id="JU765_v2.g238.t1"/>
    </source>
</evidence>
<name>A0AC34R0X5_9BILA</name>
<accession>A0AC34R0X5</accession>
<dbReference type="Proteomes" id="UP000887576">
    <property type="component" value="Unplaced"/>
</dbReference>
<dbReference type="WBParaSite" id="JU765_v2.g238.t1">
    <property type="protein sequence ID" value="JU765_v2.g238.t1"/>
    <property type="gene ID" value="JU765_v2.g238"/>
</dbReference>
<organism evidence="1 2">
    <name type="scientific">Panagrolaimus sp. JU765</name>
    <dbReference type="NCBI Taxonomy" id="591449"/>
    <lineage>
        <taxon>Eukaryota</taxon>
        <taxon>Metazoa</taxon>
        <taxon>Ecdysozoa</taxon>
        <taxon>Nematoda</taxon>
        <taxon>Chromadorea</taxon>
        <taxon>Rhabditida</taxon>
        <taxon>Tylenchina</taxon>
        <taxon>Panagrolaimomorpha</taxon>
        <taxon>Panagrolaimoidea</taxon>
        <taxon>Panagrolaimidae</taxon>
        <taxon>Panagrolaimus</taxon>
    </lineage>
</organism>
<sequence length="207" mass="23639">MLQLSKKLPKEQQFGFLVSTLDIWQSNPELVEETKELVHEIVQEFQDKVEFKNDGVFLKIVLLDIDMNIPDKPTKFRNLFESGFFLRKCLFYRHWFSCLSNSSLFDKLMLRNAAYANCSGFDFPFLRKVFEDIFPRKNDVSVVTTPTRSVKDMVKTIESSTESARNESTDRSTSSPSSSQQTEGSYTTAETSTSSASEVSLQTCKSS</sequence>
<reference evidence="2" key="1">
    <citation type="submission" date="2022-11" db="UniProtKB">
        <authorList>
            <consortium name="WormBaseParasite"/>
        </authorList>
    </citation>
    <scope>IDENTIFICATION</scope>
</reference>